<accession>A0A328JTC2</accession>
<dbReference type="PANTHER" id="PTHR43463">
    <property type="entry name" value="NICOTINATE-NUCLEOTIDE--DIMETHYLBENZIMIDAZOLE PHOSPHORIBOSYLTRANSFERASE"/>
    <property type="match status" value="1"/>
</dbReference>
<dbReference type="NCBIfam" id="NF000996">
    <property type="entry name" value="PRK00105.1"/>
    <property type="match status" value="1"/>
</dbReference>
<evidence type="ECO:0000256" key="5">
    <source>
        <dbReference type="ARBA" id="ARBA00022573"/>
    </source>
</evidence>
<evidence type="ECO:0000256" key="1">
    <source>
        <dbReference type="ARBA" id="ARBA00005049"/>
    </source>
</evidence>
<name>A0A062TSP3_9PROT</name>
<evidence type="ECO:0000256" key="6">
    <source>
        <dbReference type="ARBA" id="ARBA00022676"/>
    </source>
</evidence>
<sequence length="354" mass="36535">MRDAWAIQRHIFCYQARMTLTSQDFDATLKRAIDSKTKPLGALGRIESLAAQIARIQHSLSPSAETCRLIIFAADHGMAAAGVSAYPQDVTRQMVLNFLSGGAAANVFARSTGADIHVVDSGIAGKPIEDEDLILHRIGAGTANAIETAAMTAEQLAGALEAGKALGRAGTHDVACFGEMGIGNTSSASLVAAKMLGIAVAELTGRGTGLDDEGLSRKQELLTRAADRTADTLDARTALAEYGGFEIAMMAGAMGGAAEAGKIVIVDGFIATVAALAAREIFAGCDAHFVYAHRSAEAGHEHVLEALNAEPLLDMGMRLGEGTGALLAWPLVKAAAAMLRDMASFDSAGVSGPA</sequence>
<keyword evidence="12" id="KW-1185">Reference proteome</keyword>
<comment type="similarity">
    <text evidence="2 10">Belongs to the CobT family.</text>
</comment>
<keyword evidence="5 10" id="KW-0169">Cobalamin biosynthesis</keyword>
<dbReference type="SUPFAM" id="SSF52733">
    <property type="entry name" value="Nicotinate mononucleotide:5,6-dimethylbenzimidazole phosphoribosyltransferase (CobT)"/>
    <property type="match status" value="1"/>
</dbReference>
<feature type="active site" description="Proton acceptor" evidence="10">
    <location>
        <position position="321"/>
    </location>
</feature>
<dbReference type="AlphaFoldDB" id="A0A062TSP3"/>
<keyword evidence="7 10" id="KW-0808">Transferase</keyword>
<dbReference type="EMBL" id="AWFB01000021">
    <property type="protein sequence ID" value="RAN33396.1"/>
    <property type="molecule type" value="Genomic_DNA"/>
</dbReference>
<proteinExistence type="inferred from homology"/>
<dbReference type="GO" id="GO:0008939">
    <property type="term" value="F:nicotinate-nucleotide-dimethylbenzimidazole phosphoribosyltransferase activity"/>
    <property type="evidence" value="ECO:0007669"/>
    <property type="project" value="UniProtKB-UniRule"/>
</dbReference>
<dbReference type="Proteomes" id="UP000249123">
    <property type="component" value="Unassembled WGS sequence"/>
</dbReference>
<comment type="caution">
    <text evidence="11">The sequence shown here is derived from an EMBL/GenBank/DDBJ whole genome shotgun (WGS) entry which is preliminary data.</text>
</comment>
<dbReference type="InterPro" id="IPR017846">
    <property type="entry name" value="Nict_dMeBzImd_PRibTrfase_bact"/>
</dbReference>
<dbReference type="eggNOG" id="COG2038">
    <property type="taxonomic scope" value="Bacteria"/>
</dbReference>
<dbReference type="Gene3D" id="1.10.1610.10">
    <property type="match status" value="1"/>
</dbReference>
<comment type="catalytic activity">
    <reaction evidence="9 10">
        <text>5,6-dimethylbenzimidazole + nicotinate beta-D-ribonucleotide = alpha-ribazole 5'-phosphate + nicotinate + H(+)</text>
        <dbReference type="Rhea" id="RHEA:11196"/>
        <dbReference type="ChEBI" id="CHEBI:15378"/>
        <dbReference type="ChEBI" id="CHEBI:15890"/>
        <dbReference type="ChEBI" id="CHEBI:32544"/>
        <dbReference type="ChEBI" id="CHEBI:57502"/>
        <dbReference type="ChEBI" id="CHEBI:57918"/>
        <dbReference type="EC" id="2.4.2.21"/>
    </reaction>
</comment>
<dbReference type="Gene3D" id="3.40.50.10210">
    <property type="match status" value="1"/>
</dbReference>
<dbReference type="CDD" id="cd02439">
    <property type="entry name" value="DMB-PRT_CobT"/>
    <property type="match status" value="1"/>
</dbReference>
<evidence type="ECO:0000256" key="9">
    <source>
        <dbReference type="ARBA" id="ARBA00047340"/>
    </source>
</evidence>
<dbReference type="InterPro" id="IPR023195">
    <property type="entry name" value="Nict_dMeBzImd_PRibTrfase_N"/>
</dbReference>
<evidence type="ECO:0000256" key="4">
    <source>
        <dbReference type="ARBA" id="ARBA00015486"/>
    </source>
</evidence>
<comment type="function">
    <text evidence="10">Catalyzes the synthesis of alpha-ribazole-5'-phosphate from nicotinate mononucleotide (NAMN) and 5,6-dimethylbenzimidazole (DMB).</text>
</comment>
<dbReference type="InterPro" id="IPR036087">
    <property type="entry name" value="Nict_dMeBzImd_PRibTrfase_sf"/>
</dbReference>
<dbReference type="HAMAP" id="MF_00230">
    <property type="entry name" value="CobT"/>
    <property type="match status" value="1"/>
</dbReference>
<evidence type="ECO:0000313" key="12">
    <source>
        <dbReference type="Proteomes" id="UP000249123"/>
    </source>
</evidence>
<accession>A0A062TSP3</accession>
<dbReference type="Pfam" id="PF02277">
    <property type="entry name" value="DBI_PRT"/>
    <property type="match status" value="1"/>
</dbReference>
<dbReference type="EC" id="2.4.2.21" evidence="3 10"/>
<evidence type="ECO:0000256" key="8">
    <source>
        <dbReference type="ARBA" id="ARBA00030686"/>
    </source>
</evidence>
<gene>
    <name evidence="10" type="primary">cobT</name>
    <name evidence="11" type="ORF">HY3_13220</name>
</gene>
<dbReference type="NCBIfam" id="TIGR03160">
    <property type="entry name" value="cobT_DBIPRT"/>
    <property type="match status" value="1"/>
</dbReference>
<dbReference type="PANTHER" id="PTHR43463:SF1">
    <property type="entry name" value="NICOTINATE-NUCLEOTIDE--DIMETHYLBENZIMIDAZOLE PHOSPHORIBOSYLTRANSFERASE"/>
    <property type="match status" value="1"/>
</dbReference>
<dbReference type="RefSeq" id="WP_233346266.1">
    <property type="nucleotide sequence ID" value="NZ_AWFA01000021.1"/>
</dbReference>
<dbReference type="InterPro" id="IPR003200">
    <property type="entry name" value="Nict_dMeBzImd_PRibTrfase"/>
</dbReference>
<reference evidence="11 12" key="1">
    <citation type="submission" date="2013-04" db="EMBL/GenBank/DDBJ databases">
        <title>Hyphomonas sp. T24B3 Genome Sequencing.</title>
        <authorList>
            <person name="Lai Q."/>
            <person name="Shao Z."/>
        </authorList>
    </citation>
    <scope>NUCLEOTIDE SEQUENCE [LARGE SCALE GENOMIC DNA]</scope>
    <source>
        <strain evidence="11 12">T24B3</strain>
    </source>
</reference>
<evidence type="ECO:0000256" key="2">
    <source>
        <dbReference type="ARBA" id="ARBA00007110"/>
    </source>
</evidence>
<evidence type="ECO:0000256" key="7">
    <source>
        <dbReference type="ARBA" id="ARBA00022679"/>
    </source>
</evidence>
<evidence type="ECO:0000313" key="11">
    <source>
        <dbReference type="EMBL" id="RAN33396.1"/>
    </source>
</evidence>
<dbReference type="GO" id="GO:0009236">
    <property type="term" value="P:cobalamin biosynthetic process"/>
    <property type="evidence" value="ECO:0007669"/>
    <property type="project" value="UniProtKB-UniRule"/>
</dbReference>
<dbReference type="UniPathway" id="UPA00061">
    <property type="reaction ID" value="UER00516"/>
</dbReference>
<protein>
    <recommendedName>
        <fullName evidence="4 10">Nicotinate-nucleotide--dimethylbenzimidazole phosphoribosyltransferase</fullName>
        <shortName evidence="10">NN:DBI PRT</shortName>
        <ecNumber evidence="3 10">2.4.2.21</ecNumber>
    </recommendedName>
    <alternativeName>
        <fullName evidence="8 10">N(1)-alpha-phosphoribosyltransferase</fullName>
    </alternativeName>
</protein>
<evidence type="ECO:0000256" key="10">
    <source>
        <dbReference type="HAMAP-Rule" id="MF_00230"/>
    </source>
</evidence>
<dbReference type="STRING" id="1280941.HY2_13150"/>
<comment type="pathway">
    <text evidence="1 10">Nucleoside biosynthesis; alpha-ribazole biosynthesis; alpha-ribazole from 5,6-dimethylbenzimidazole: step 1/2.</text>
</comment>
<evidence type="ECO:0000256" key="3">
    <source>
        <dbReference type="ARBA" id="ARBA00011991"/>
    </source>
</evidence>
<keyword evidence="6 10" id="KW-0328">Glycosyltransferase</keyword>
<organism evidence="11 12">
    <name type="scientific">Hyphomonas pacifica</name>
    <dbReference type="NCBI Taxonomy" id="1280941"/>
    <lineage>
        <taxon>Bacteria</taxon>
        <taxon>Pseudomonadati</taxon>
        <taxon>Pseudomonadota</taxon>
        <taxon>Alphaproteobacteria</taxon>
        <taxon>Hyphomonadales</taxon>
        <taxon>Hyphomonadaceae</taxon>
        <taxon>Hyphomonas</taxon>
    </lineage>
</organism>